<feature type="region of interest" description="Disordered" evidence="14">
    <location>
        <begin position="43"/>
        <end position="66"/>
    </location>
</feature>
<reference evidence="19" key="1">
    <citation type="submission" date="2021-01" db="UniProtKB">
        <authorList>
            <consortium name="EnsemblMetazoa"/>
        </authorList>
    </citation>
    <scope>IDENTIFICATION</scope>
</reference>
<dbReference type="KEGG" id="vde:111250980"/>
<keyword evidence="12" id="KW-0739">Sodium transport</keyword>
<evidence type="ECO:0000256" key="5">
    <source>
        <dbReference type="ARBA" id="ARBA00022692"/>
    </source>
</evidence>
<evidence type="ECO:0000256" key="8">
    <source>
        <dbReference type="ARBA" id="ARBA00023053"/>
    </source>
</evidence>
<dbReference type="AlphaFoldDB" id="A0A7M7MHG9"/>
<feature type="domain" description="Amino acid permease/ SLC12A" evidence="16">
    <location>
        <begin position="227"/>
        <end position="737"/>
    </location>
</feature>
<dbReference type="PANTHER" id="PTHR11827">
    <property type="entry name" value="SOLUTE CARRIER FAMILY 12, CATION COTRANSPORTERS"/>
    <property type="match status" value="1"/>
</dbReference>
<evidence type="ECO:0000313" key="20">
    <source>
        <dbReference type="Proteomes" id="UP000594260"/>
    </source>
</evidence>
<dbReference type="FunCoup" id="A0A7M7MHG9">
    <property type="interactions" value="161"/>
</dbReference>
<feature type="transmembrane region" description="Helical" evidence="15">
    <location>
        <begin position="379"/>
        <end position="400"/>
    </location>
</feature>
<dbReference type="EnsemblMetazoa" id="XM_022807046">
    <property type="protein sequence ID" value="XP_022662781"/>
    <property type="gene ID" value="LOC111250980"/>
</dbReference>
<evidence type="ECO:0000256" key="2">
    <source>
        <dbReference type="ARBA" id="ARBA00010593"/>
    </source>
</evidence>
<evidence type="ECO:0000256" key="7">
    <source>
        <dbReference type="ARBA" id="ARBA00022989"/>
    </source>
</evidence>
<evidence type="ECO:0000256" key="1">
    <source>
        <dbReference type="ARBA" id="ARBA00004651"/>
    </source>
</evidence>
<dbReference type="GO" id="GO:0055075">
    <property type="term" value="P:potassium ion homeostasis"/>
    <property type="evidence" value="ECO:0007669"/>
    <property type="project" value="TreeGrafter"/>
</dbReference>
<dbReference type="Pfam" id="PF00324">
    <property type="entry name" value="AA_permease"/>
    <property type="match status" value="1"/>
</dbReference>
<dbReference type="Pfam" id="PF03522">
    <property type="entry name" value="SLC12"/>
    <property type="match status" value="1"/>
</dbReference>
<feature type="transmembrane region" description="Helical" evidence="15">
    <location>
        <begin position="622"/>
        <end position="643"/>
    </location>
</feature>
<accession>A0A7M7MHG9</accession>
<evidence type="ECO:0000256" key="4">
    <source>
        <dbReference type="ARBA" id="ARBA00022475"/>
    </source>
</evidence>
<dbReference type="InterPro" id="IPR018491">
    <property type="entry name" value="SLC12_C"/>
</dbReference>
<feature type="transmembrane region" description="Helical" evidence="15">
    <location>
        <begin position="351"/>
        <end position="370"/>
    </location>
</feature>
<dbReference type="InParanoid" id="A0A7M7MHG9"/>
<dbReference type="GeneID" id="111250980"/>
<dbReference type="GO" id="GO:0008511">
    <property type="term" value="F:sodium:potassium:chloride symporter activity"/>
    <property type="evidence" value="ECO:0007669"/>
    <property type="project" value="TreeGrafter"/>
</dbReference>
<dbReference type="RefSeq" id="XP_022662781.1">
    <property type="nucleotide sequence ID" value="XM_022807046.1"/>
</dbReference>
<dbReference type="Proteomes" id="UP000594260">
    <property type="component" value="Unplaced"/>
</dbReference>
<protein>
    <submittedName>
        <fullName evidence="19">Uncharacterized protein</fullName>
    </submittedName>
</protein>
<keyword evidence="20" id="KW-1185">Reference proteome</keyword>
<comment type="subcellular location">
    <subcellularLocation>
        <location evidence="1">Cell membrane</location>
        <topology evidence="1">Multi-pass membrane protein</topology>
    </subcellularLocation>
</comment>
<dbReference type="Pfam" id="PF08403">
    <property type="entry name" value="AA_permease_N"/>
    <property type="match status" value="1"/>
</dbReference>
<keyword evidence="13" id="KW-0868">Chloride</keyword>
<feature type="region of interest" description="Disordered" evidence="14">
    <location>
        <begin position="80"/>
        <end position="141"/>
    </location>
</feature>
<keyword evidence="7 15" id="KW-1133">Transmembrane helix</keyword>
<keyword evidence="8" id="KW-0915">Sodium</keyword>
<dbReference type="NCBIfam" id="TIGR00930">
    <property type="entry name" value="2a30"/>
    <property type="match status" value="1"/>
</dbReference>
<feature type="compositionally biased region" description="Basic and acidic residues" evidence="14">
    <location>
        <begin position="115"/>
        <end position="129"/>
    </location>
</feature>
<evidence type="ECO:0000256" key="13">
    <source>
        <dbReference type="ARBA" id="ARBA00023214"/>
    </source>
</evidence>
<feature type="compositionally biased region" description="Basic and acidic residues" evidence="14">
    <location>
        <begin position="80"/>
        <end position="91"/>
    </location>
</feature>
<dbReference type="OMA" id="CTHITKK"/>
<keyword evidence="3" id="KW-0813">Transport</keyword>
<feature type="transmembrane region" description="Helical" evidence="15">
    <location>
        <begin position="228"/>
        <end position="248"/>
    </location>
</feature>
<evidence type="ECO:0000256" key="15">
    <source>
        <dbReference type="SAM" id="Phobius"/>
    </source>
</evidence>
<feature type="transmembrane region" description="Helical" evidence="15">
    <location>
        <begin position="433"/>
        <end position="457"/>
    </location>
</feature>
<feature type="domain" description="Amino acid permease N-terminal" evidence="18">
    <location>
        <begin position="158"/>
        <end position="196"/>
    </location>
</feature>
<evidence type="ECO:0000259" key="18">
    <source>
        <dbReference type="Pfam" id="PF08403"/>
    </source>
</evidence>
<organism evidence="19 20">
    <name type="scientific">Varroa destructor</name>
    <name type="common">Honeybee mite</name>
    <dbReference type="NCBI Taxonomy" id="109461"/>
    <lineage>
        <taxon>Eukaryota</taxon>
        <taxon>Metazoa</taxon>
        <taxon>Ecdysozoa</taxon>
        <taxon>Arthropoda</taxon>
        <taxon>Chelicerata</taxon>
        <taxon>Arachnida</taxon>
        <taxon>Acari</taxon>
        <taxon>Parasitiformes</taxon>
        <taxon>Mesostigmata</taxon>
        <taxon>Gamasina</taxon>
        <taxon>Dermanyssoidea</taxon>
        <taxon>Varroidae</taxon>
        <taxon>Varroa</taxon>
    </lineage>
</organism>
<evidence type="ECO:0000313" key="19">
    <source>
        <dbReference type="EnsemblMetazoa" id="XP_022662781"/>
    </source>
</evidence>
<dbReference type="GO" id="GO:0055064">
    <property type="term" value="P:chloride ion homeostasis"/>
    <property type="evidence" value="ECO:0007669"/>
    <property type="project" value="TreeGrafter"/>
</dbReference>
<feature type="compositionally biased region" description="Polar residues" evidence="14">
    <location>
        <begin position="883"/>
        <end position="893"/>
    </location>
</feature>
<comment type="similarity">
    <text evidence="2">Belongs to the SLC12A transporter family.</text>
</comment>
<keyword evidence="6" id="KW-0769">Symport</keyword>
<dbReference type="InterPro" id="IPR004841">
    <property type="entry name" value="AA-permease/SLC12A_dom"/>
</dbReference>
<feature type="compositionally biased region" description="Polar residues" evidence="14">
    <location>
        <begin position="917"/>
        <end position="931"/>
    </location>
</feature>
<proteinExistence type="inferred from homology"/>
<dbReference type="CTD" id="39410"/>
<evidence type="ECO:0000256" key="11">
    <source>
        <dbReference type="ARBA" id="ARBA00023180"/>
    </source>
</evidence>
<feature type="transmembrane region" description="Helical" evidence="15">
    <location>
        <begin position="254"/>
        <end position="280"/>
    </location>
</feature>
<feature type="transmembrane region" description="Helical" evidence="15">
    <location>
        <begin position="469"/>
        <end position="490"/>
    </location>
</feature>
<dbReference type="GO" id="GO:0006884">
    <property type="term" value="P:cell volume homeostasis"/>
    <property type="evidence" value="ECO:0007669"/>
    <property type="project" value="TreeGrafter"/>
</dbReference>
<evidence type="ECO:0000256" key="6">
    <source>
        <dbReference type="ARBA" id="ARBA00022847"/>
    </source>
</evidence>
<evidence type="ECO:0000259" key="17">
    <source>
        <dbReference type="Pfam" id="PF03522"/>
    </source>
</evidence>
<dbReference type="FunFam" id="1.20.1740.10:FF:000022">
    <property type="entry name" value="Bumetanide-sensitive na-k-cl cotransport protein"/>
    <property type="match status" value="1"/>
</dbReference>
<keyword evidence="11" id="KW-0325">Glycoprotein</keyword>
<dbReference type="GO" id="GO:0005886">
    <property type="term" value="C:plasma membrane"/>
    <property type="evidence" value="ECO:0007669"/>
    <property type="project" value="UniProtKB-SubCell"/>
</dbReference>
<keyword evidence="10 15" id="KW-0472">Membrane</keyword>
<dbReference type="OrthoDB" id="2020542at2759"/>
<feature type="transmembrane region" description="Helical" evidence="15">
    <location>
        <begin position="547"/>
        <end position="567"/>
    </location>
</feature>
<feature type="domain" description="SLC12A transporter C-terminal" evidence="17">
    <location>
        <begin position="746"/>
        <end position="1189"/>
    </location>
</feature>
<evidence type="ECO:0000256" key="9">
    <source>
        <dbReference type="ARBA" id="ARBA00023065"/>
    </source>
</evidence>
<feature type="transmembrane region" description="Helical" evidence="15">
    <location>
        <begin position="301"/>
        <end position="322"/>
    </location>
</feature>
<keyword evidence="5 15" id="KW-0812">Transmembrane</keyword>
<dbReference type="Gene3D" id="1.20.1740.10">
    <property type="entry name" value="Amino acid/polyamine transporter I"/>
    <property type="match status" value="1"/>
</dbReference>
<name>A0A7M7MHG9_VARDE</name>
<evidence type="ECO:0000259" key="16">
    <source>
        <dbReference type="Pfam" id="PF00324"/>
    </source>
</evidence>
<feature type="compositionally biased region" description="Basic and acidic residues" evidence="14">
    <location>
        <begin position="953"/>
        <end position="972"/>
    </location>
</feature>
<evidence type="ECO:0000256" key="12">
    <source>
        <dbReference type="ARBA" id="ARBA00023201"/>
    </source>
</evidence>
<evidence type="ECO:0000256" key="10">
    <source>
        <dbReference type="ARBA" id="ARBA00023136"/>
    </source>
</evidence>
<evidence type="ECO:0000256" key="14">
    <source>
        <dbReference type="SAM" id="MobiDB-lite"/>
    </source>
</evidence>
<dbReference type="GO" id="GO:0055078">
    <property type="term" value="P:sodium ion homeostasis"/>
    <property type="evidence" value="ECO:0007669"/>
    <property type="project" value="TreeGrafter"/>
</dbReference>
<dbReference type="PANTHER" id="PTHR11827:SF103">
    <property type="entry name" value="SODIUM CHLORIDE COTRANSPORTER 69, ISOFORM E"/>
    <property type="match status" value="1"/>
</dbReference>
<feature type="transmembrane region" description="Helical" evidence="15">
    <location>
        <begin position="599"/>
        <end position="616"/>
    </location>
</feature>
<feature type="region of interest" description="Disordered" evidence="14">
    <location>
        <begin position="883"/>
        <end position="980"/>
    </location>
</feature>
<evidence type="ECO:0000256" key="3">
    <source>
        <dbReference type="ARBA" id="ARBA00022448"/>
    </source>
</evidence>
<dbReference type="InterPro" id="IPR004842">
    <property type="entry name" value="SLC12A_fam"/>
</dbReference>
<keyword evidence="4" id="KW-1003">Cell membrane</keyword>
<keyword evidence="9" id="KW-0406">Ion transport</keyword>
<dbReference type="InterPro" id="IPR013612">
    <property type="entry name" value="AA_permease_N"/>
</dbReference>
<dbReference type="GO" id="GO:1990573">
    <property type="term" value="P:potassium ion import across plasma membrane"/>
    <property type="evidence" value="ECO:0007669"/>
    <property type="project" value="TreeGrafter"/>
</dbReference>
<sequence length="1189" mass="129767">MNGILKILDLGEGIAVESLRVWTRGFFAETTRTFTSVIASMPDTAKLASPPPGVLKKPNSSGAAVAANEGKEEWIAMDKNNKQDNNKESPGAKDSNTVTAGKGGKQSRFQVAKVDFAKGSKDEDRHSSSDEDDHAGGHGGGGGCAGGMYNNSYDTHNIRSLHHYTREALPRLDHYRNVMSVHGHMNRPTLDELHNATLSLLPEKQSSGKSPTALDSSAAVKLGWIQGVLVRVLLNIWGVILFLRLSWVVGQAGIGLSVIIIVLASIVTMLTTLSMSAICTNGEVKGGGTYYMISRSLGPEFGGSIGIIFSLANAVAIAMYVVGFAEAVRDVLYANGVEIAEVLAADDSINLVRIIGGITCIGILCIALIGTEWESKAQVVLLFILLGAMFNFILGAFLPVPEAKLGKGFLGFSTTMLAENFGPQFSPEGGKDYGFFEVFAVFFPAATGILAGANISGDLANPSTAIPKGTFLGIIITSLSYVLFAILAGATTLRYATGLAPANANTLSFADLRDSIGHAGPCNPKDCPYGLFNDANVMEMVSVFGPLINAGVFAATLSSALASLVSAPKVFQALCKDKLFPHIDAFGKGYGPNGEPKRGYFLAMAIGIGCVAIGKLNSIAPLISNFFMAAYCLINFACFHASFARSPGFRPAFKYYNMWLSLLGAILCLGVMFVMEPYTALITFAVILGLHMYIGQRKPDVNWGSSTQAQTYKDALNAVYKLQQVEDHVKNYRPQILVLSGEPNYRPPLIDFAYSITKKLSLLICGHVARPPLPHRARHNLTVRAQQWLQKRKIKSFYSIVVESDRSKGVRSLLQCAGVGKLRPNVVMLGYKYHWQTCHDYELEEYFNIIHEILDHHMSIAILRLPEGLDYSEYANTDVFVSSPTTNGKSSNHLKLPTSGGGAGGFERNESALFPRNVSSAQLSTGGSSREGTPPGTPQPEHKGLGASVAGVADKDKERGGNKERGDSKERQEDEEEALVGSPNVIECPKEVLQNVNQFLRKQRKGTIDVWWLYDDGGLTILVPYLLSTRSNWSSCKLRVFSLANKKEELDREQRNMAALLSKFRMEYSDVIVIPDIQKPPSDETKREFEKLIARWKTDQDEVSEDNKLAITDSELLALKAKTNRHLRLREFLLQYSRESNLVVMTLPMPRKNTCSASLYMAWLDMLTRDMPPFLLIRGNQTSVLTFYS</sequence>